<dbReference type="Gene3D" id="1.20.1260.10">
    <property type="match status" value="1"/>
</dbReference>
<evidence type="ECO:0000259" key="1">
    <source>
        <dbReference type="Pfam" id="PF13628"/>
    </source>
</evidence>
<dbReference type="InterPro" id="IPR012347">
    <property type="entry name" value="Ferritin-like"/>
</dbReference>
<keyword evidence="3" id="KW-1185">Reference proteome</keyword>
<protein>
    <recommendedName>
        <fullName evidence="1">DUF4142 domain-containing protein</fullName>
    </recommendedName>
</protein>
<comment type="caution">
    <text evidence="2">The sequence shown here is derived from an EMBL/GenBank/DDBJ whole genome shotgun (WGS) entry which is preliminary data.</text>
</comment>
<proteinExistence type="predicted"/>
<accession>A0A147HCI0</accession>
<feature type="domain" description="DUF4142" evidence="1">
    <location>
        <begin position="68"/>
        <end position="188"/>
    </location>
</feature>
<evidence type="ECO:0000313" key="3">
    <source>
        <dbReference type="Proteomes" id="UP000072741"/>
    </source>
</evidence>
<evidence type="ECO:0000313" key="2">
    <source>
        <dbReference type="EMBL" id="KTT27678.1"/>
    </source>
</evidence>
<dbReference type="Pfam" id="PF13628">
    <property type="entry name" value="DUF4142"/>
    <property type="match status" value="1"/>
</dbReference>
<dbReference type="InterPro" id="IPR025419">
    <property type="entry name" value="DUF4142"/>
</dbReference>
<name>A0A147HCI0_9BURK</name>
<sequence length="210" mass="23439">MKDFRETVMRSTSSSNLVAIADAGASRRRALATLMAGCAMAAAPLLHAQPNSKDPDDATLRGDMSNGDRVFMRSAGGLLARDRQIGELGMKRFQKRELREWAGQLKNKSDALYRDITDFAERHKTNLPLDMSEESRRMVDRVAESKGAQFDRDMVRTVRALLEEQVRIFRKSAEDAEDKQVAALAQRASDERSELVKSLDRIAPRNAGGQ</sequence>
<reference evidence="2 3" key="1">
    <citation type="journal article" date="2016" name="Front. Microbiol.">
        <title>Genomic Resource of Rice Seed Associated Bacteria.</title>
        <authorList>
            <person name="Midha S."/>
            <person name="Bansal K."/>
            <person name="Sharma S."/>
            <person name="Kumar N."/>
            <person name="Patil P.P."/>
            <person name="Chaudhry V."/>
            <person name="Patil P.B."/>
        </authorList>
    </citation>
    <scope>NUCLEOTIDE SEQUENCE [LARGE SCALE GENOMIC DNA]</scope>
    <source>
        <strain evidence="2 3">NS331</strain>
    </source>
</reference>
<gene>
    <name evidence="2" type="ORF">NS331_01290</name>
</gene>
<organism evidence="2 3">
    <name type="scientific">Pseudacidovorax intermedius</name>
    <dbReference type="NCBI Taxonomy" id="433924"/>
    <lineage>
        <taxon>Bacteria</taxon>
        <taxon>Pseudomonadati</taxon>
        <taxon>Pseudomonadota</taxon>
        <taxon>Betaproteobacteria</taxon>
        <taxon>Burkholderiales</taxon>
        <taxon>Comamonadaceae</taxon>
        <taxon>Pseudacidovorax</taxon>
    </lineage>
</organism>
<dbReference type="Proteomes" id="UP000072741">
    <property type="component" value="Unassembled WGS sequence"/>
</dbReference>
<dbReference type="AlphaFoldDB" id="A0A147HCI0"/>
<dbReference type="EMBL" id="LDSL01000009">
    <property type="protein sequence ID" value="KTT27678.1"/>
    <property type="molecule type" value="Genomic_DNA"/>
</dbReference>